<gene>
    <name evidence="9" type="primary">cobM</name>
    <name evidence="9" type="ORF">CUJ83_10365</name>
</gene>
<evidence type="ECO:0000313" key="10">
    <source>
        <dbReference type="Proteomes" id="UP001320159"/>
    </source>
</evidence>
<dbReference type="PANTHER" id="PTHR45790">
    <property type="entry name" value="SIROHEME SYNTHASE-RELATED"/>
    <property type="match status" value="1"/>
</dbReference>
<dbReference type="RefSeq" id="WP_230742254.1">
    <property type="nucleotide sequence ID" value="NZ_PGCK01000008.1"/>
</dbReference>
<dbReference type="InterPro" id="IPR000878">
    <property type="entry name" value="4pyrrol_Mease"/>
</dbReference>
<evidence type="ECO:0000256" key="7">
    <source>
        <dbReference type="RuleBase" id="RU003960"/>
    </source>
</evidence>
<evidence type="ECO:0000256" key="1">
    <source>
        <dbReference type="ARBA" id="ARBA00004953"/>
    </source>
</evidence>
<dbReference type="PROSITE" id="PS00840">
    <property type="entry name" value="SUMT_2"/>
    <property type="match status" value="1"/>
</dbReference>
<dbReference type="GO" id="GO:0046026">
    <property type="term" value="F:precorrin-4 C11-methyltransferase activity"/>
    <property type="evidence" value="ECO:0007669"/>
    <property type="project" value="InterPro"/>
</dbReference>
<dbReference type="SUPFAM" id="SSF53790">
    <property type="entry name" value="Tetrapyrrole methylase"/>
    <property type="match status" value="1"/>
</dbReference>
<keyword evidence="6" id="KW-0949">S-adenosyl-L-methionine</keyword>
<feature type="domain" description="Tetrapyrrole methylase" evidence="8">
    <location>
        <begin position="3"/>
        <end position="203"/>
    </location>
</feature>
<dbReference type="InterPro" id="IPR035996">
    <property type="entry name" value="4pyrrol_Methylase_sf"/>
</dbReference>
<comment type="pathway">
    <text evidence="1">Cofactor biosynthesis; adenosylcobalamin biosynthesis.</text>
</comment>
<dbReference type="Gene3D" id="3.40.1010.10">
    <property type="entry name" value="Cobalt-precorrin-4 Transmethylase, Domain 1"/>
    <property type="match status" value="1"/>
</dbReference>
<keyword evidence="3" id="KW-0169">Cobalamin biosynthesis</keyword>
<evidence type="ECO:0000256" key="4">
    <source>
        <dbReference type="ARBA" id="ARBA00022603"/>
    </source>
</evidence>
<keyword evidence="5 7" id="KW-0808">Transferase</keyword>
<dbReference type="PANTHER" id="PTHR45790:SF4">
    <property type="entry name" value="COBALT-PRECORRIN-4 C(11)-METHYLTRANSFERASE"/>
    <property type="match status" value="1"/>
</dbReference>
<name>A0AAP2REN6_9EURY</name>
<proteinExistence type="inferred from homology"/>
<dbReference type="Pfam" id="PF00590">
    <property type="entry name" value="TP_methylase"/>
    <property type="match status" value="1"/>
</dbReference>
<evidence type="ECO:0000313" key="9">
    <source>
        <dbReference type="EMBL" id="MCD1295401.1"/>
    </source>
</evidence>
<dbReference type="InterPro" id="IPR003043">
    <property type="entry name" value="Uropor_MeTrfase_CS"/>
</dbReference>
<dbReference type="InterPro" id="IPR014776">
    <property type="entry name" value="4pyrrole_Mease_sub2"/>
</dbReference>
<dbReference type="EMBL" id="PGCK01000008">
    <property type="protein sequence ID" value="MCD1295401.1"/>
    <property type="molecule type" value="Genomic_DNA"/>
</dbReference>
<evidence type="ECO:0000256" key="3">
    <source>
        <dbReference type="ARBA" id="ARBA00022573"/>
    </source>
</evidence>
<evidence type="ECO:0000256" key="5">
    <source>
        <dbReference type="ARBA" id="ARBA00022679"/>
    </source>
</evidence>
<keyword evidence="4 7" id="KW-0489">Methyltransferase</keyword>
<dbReference type="GO" id="GO:0032259">
    <property type="term" value="P:methylation"/>
    <property type="evidence" value="ECO:0007669"/>
    <property type="project" value="UniProtKB-KW"/>
</dbReference>
<comment type="similarity">
    <text evidence="2 7">Belongs to the precorrin methyltransferase family.</text>
</comment>
<dbReference type="CDD" id="cd11641">
    <property type="entry name" value="Precorrin-4_C11-MT"/>
    <property type="match status" value="1"/>
</dbReference>
<keyword evidence="10" id="KW-1185">Reference proteome</keyword>
<dbReference type="InterPro" id="IPR014777">
    <property type="entry name" value="4pyrrole_Mease_sub1"/>
</dbReference>
<evidence type="ECO:0000256" key="2">
    <source>
        <dbReference type="ARBA" id="ARBA00005879"/>
    </source>
</evidence>
<dbReference type="Gene3D" id="3.30.950.10">
    <property type="entry name" value="Methyltransferase, Cobalt-precorrin-4 Transmethylase, Domain 2"/>
    <property type="match status" value="1"/>
</dbReference>
<dbReference type="AlphaFoldDB" id="A0AAP2REN6"/>
<protein>
    <submittedName>
        <fullName evidence="9">Precorrin-4 C(11)-methyltransferase</fullName>
    </submittedName>
</protein>
<reference evidence="9 10" key="1">
    <citation type="submission" date="2017-11" db="EMBL/GenBank/DDBJ databases">
        <title>Isolation and Characterization of Family Methanocellaceae Species from Potential Methane Hydrate Area Offshore Southwestern Taiwan.</title>
        <authorList>
            <person name="Zhang W.-L."/>
            <person name="Chen W.-C."/>
            <person name="Lai M.-C."/>
            <person name="Chen S.-C."/>
        </authorList>
    </citation>
    <scope>NUCLEOTIDE SEQUENCE [LARGE SCALE GENOMIC DNA]</scope>
    <source>
        <strain evidence="9 10">CWC-04</strain>
    </source>
</reference>
<dbReference type="Proteomes" id="UP001320159">
    <property type="component" value="Unassembled WGS sequence"/>
</dbReference>
<dbReference type="GO" id="GO:0009236">
    <property type="term" value="P:cobalamin biosynthetic process"/>
    <property type="evidence" value="ECO:0007669"/>
    <property type="project" value="UniProtKB-KW"/>
</dbReference>
<organism evidence="9 10">
    <name type="scientific">Methanooceanicella nereidis</name>
    <dbReference type="NCBI Taxonomy" id="2052831"/>
    <lineage>
        <taxon>Archaea</taxon>
        <taxon>Methanobacteriati</taxon>
        <taxon>Methanobacteriota</taxon>
        <taxon>Stenosarchaea group</taxon>
        <taxon>Methanomicrobia</taxon>
        <taxon>Methanocellales</taxon>
        <taxon>Methanocellaceae</taxon>
        <taxon>Methanooceanicella</taxon>
    </lineage>
</organism>
<sequence>MEKIYFVGAGPGDPGLITVKGMELLKSADVLIYAGSLVNPELVNMSPAPLKMDSWGMSLEELVSAMESNARAGKLVIRLHSGDPSLYGAIVEQIAELKRKDIEVEVVPGVSSMFAAASALQTQLTLRGVSESVIITRPAGATLKEDNIREFSRCGKTMVIFLGTEKMEDVMSKLECPKETPVAVVYHASWPDQKIVKGTVADICRKSKEAGIERTALIIIGGIVDPSGSYERSLLYS</sequence>
<comment type="caution">
    <text evidence="9">The sequence shown here is derived from an EMBL/GenBank/DDBJ whole genome shotgun (WGS) entry which is preliminary data.</text>
</comment>
<evidence type="ECO:0000259" key="8">
    <source>
        <dbReference type="Pfam" id="PF00590"/>
    </source>
</evidence>
<dbReference type="InterPro" id="IPR050161">
    <property type="entry name" value="Siro_Cobalamin_biosynth"/>
</dbReference>
<dbReference type="NCBIfam" id="TIGR01465">
    <property type="entry name" value="cobM_cbiF"/>
    <property type="match status" value="1"/>
</dbReference>
<dbReference type="PROSITE" id="PS00839">
    <property type="entry name" value="SUMT_1"/>
    <property type="match status" value="1"/>
</dbReference>
<accession>A0AAP2REN6</accession>
<evidence type="ECO:0000256" key="6">
    <source>
        <dbReference type="ARBA" id="ARBA00022691"/>
    </source>
</evidence>
<dbReference type="InterPro" id="IPR006362">
    <property type="entry name" value="Cbl_synth_CobM/CibF"/>
</dbReference>